<accession>G3I6T6</accession>
<name>G3I6T6_CRIGR</name>
<protein>
    <submittedName>
        <fullName evidence="2">Uncharacterized protein</fullName>
    </submittedName>
</protein>
<feature type="region of interest" description="Disordered" evidence="1">
    <location>
        <begin position="16"/>
        <end position="48"/>
    </location>
</feature>
<feature type="compositionally biased region" description="Low complexity" evidence="1">
    <location>
        <begin position="16"/>
        <end position="33"/>
    </location>
</feature>
<gene>
    <name evidence="2" type="ORF">I79_019214</name>
</gene>
<dbReference type="Proteomes" id="UP000001075">
    <property type="component" value="Unassembled WGS sequence"/>
</dbReference>
<evidence type="ECO:0000313" key="2">
    <source>
        <dbReference type="EMBL" id="EGW13858.1"/>
    </source>
</evidence>
<evidence type="ECO:0000313" key="3">
    <source>
        <dbReference type="Proteomes" id="UP000001075"/>
    </source>
</evidence>
<dbReference type="AlphaFoldDB" id="G3I6T6"/>
<organism evidence="2 3">
    <name type="scientific">Cricetulus griseus</name>
    <name type="common">Chinese hamster</name>
    <name type="synonym">Cricetulus barabensis griseus</name>
    <dbReference type="NCBI Taxonomy" id="10029"/>
    <lineage>
        <taxon>Eukaryota</taxon>
        <taxon>Metazoa</taxon>
        <taxon>Chordata</taxon>
        <taxon>Craniata</taxon>
        <taxon>Vertebrata</taxon>
        <taxon>Euteleostomi</taxon>
        <taxon>Mammalia</taxon>
        <taxon>Eutheria</taxon>
        <taxon>Euarchontoglires</taxon>
        <taxon>Glires</taxon>
        <taxon>Rodentia</taxon>
        <taxon>Myomorpha</taxon>
        <taxon>Muroidea</taxon>
        <taxon>Cricetidae</taxon>
        <taxon>Cricetinae</taxon>
        <taxon>Cricetulus</taxon>
    </lineage>
</organism>
<dbReference type="EMBL" id="JH001392">
    <property type="protein sequence ID" value="EGW13858.1"/>
    <property type="molecule type" value="Genomic_DNA"/>
</dbReference>
<proteinExistence type="predicted"/>
<reference evidence="3" key="1">
    <citation type="journal article" date="2011" name="Nat. Biotechnol.">
        <title>The genomic sequence of the Chinese hamster ovary (CHO)-K1 cell line.</title>
        <authorList>
            <person name="Xu X."/>
            <person name="Nagarajan H."/>
            <person name="Lewis N.E."/>
            <person name="Pan S."/>
            <person name="Cai Z."/>
            <person name="Liu X."/>
            <person name="Chen W."/>
            <person name="Xie M."/>
            <person name="Wang W."/>
            <person name="Hammond S."/>
            <person name="Andersen M.R."/>
            <person name="Neff N."/>
            <person name="Passarelli B."/>
            <person name="Koh W."/>
            <person name="Fan H.C."/>
            <person name="Wang J."/>
            <person name="Gui Y."/>
            <person name="Lee K.H."/>
            <person name="Betenbaugh M.J."/>
            <person name="Quake S.R."/>
            <person name="Famili I."/>
            <person name="Palsson B.O."/>
            <person name="Wang J."/>
        </authorList>
    </citation>
    <scope>NUCLEOTIDE SEQUENCE [LARGE SCALE GENOMIC DNA]</scope>
    <source>
        <strain evidence="3">CHO K1 cell line</strain>
    </source>
</reference>
<sequence>MTSCRQLSGRFQFRSSLSGSTTGTVSSSKNSTGNWGCGTASVGSGRGQLERGCGKSSSILECPVHPGPFSGSTSSSVPRLEVRPPHLTYVMWG</sequence>
<dbReference type="InParanoid" id="G3I6T6"/>
<evidence type="ECO:0000256" key="1">
    <source>
        <dbReference type="SAM" id="MobiDB-lite"/>
    </source>
</evidence>